<keyword evidence="1" id="KW-0472">Membrane</keyword>
<keyword evidence="1" id="KW-0812">Transmembrane</keyword>
<keyword evidence="3" id="KW-1185">Reference proteome</keyword>
<dbReference type="AlphaFoldDB" id="A0A1N7BIX8"/>
<dbReference type="EMBL" id="FTMD01000018">
    <property type="protein sequence ID" value="SIR51329.1"/>
    <property type="molecule type" value="Genomic_DNA"/>
</dbReference>
<evidence type="ECO:0000313" key="2">
    <source>
        <dbReference type="EMBL" id="SIR51329.1"/>
    </source>
</evidence>
<evidence type="ECO:0000313" key="3">
    <source>
        <dbReference type="Proteomes" id="UP000186819"/>
    </source>
</evidence>
<dbReference type="RefSeq" id="WP_342068000.1">
    <property type="nucleotide sequence ID" value="NZ_FTMD01000018.1"/>
</dbReference>
<name>A0A1N7BIX8_9RHOO</name>
<sequence>MRYPLEIGLRPSRLMFLMNAAIHAIAAFAFLRSSFPLPFVIVIVAGLAFSLRSAIRAERAKAGVCLVLQDNGELYVDPDGRGRRTVYAVAEPGCVDFGWAVWIHWRGTRVRRSSRLPIVGALMLVRGNVGGDEWRGMKVWLRHKVGAARSDAAGDDAPAQR</sequence>
<dbReference type="Proteomes" id="UP000186819">
    <property type="component" value="Unassembled WGS sequence"/>
</dbReference>
<proteinExistence type="predicted"/>
<feature type="transmembrane region" description="Helical" evidence="1">
    <location>
        <begin position="37"/>
        <end position="55"/>
    </location>
</feature>
<evidence type="ECO:0008006" key="4">
    <source>
        <dbReference type="Google" id="ProtNLM"/>
    </source>
</evidence>
<protein>
    <recommendedName>
        <fullName evidence="4">Toxin CptA</fullName>
    </recommendedName>
</protein>
<gene>
    <name evidence="2" type="ORF">SAMN05421829_11815</name>
</gene>
<evidence type="ECO:0000256" key="1">
    <source>
        <dbReference type="SAM" id="Phobius"/>
    </source>
</evidence>
<feature type="transmembrane region" description="Helical" evidence="1">
    <location>
        <begin position="12"/>
        <end position="31"/>
    </location>
</feature>
<dbReference type="Pfam" id="PF07254">
    <property type="entry name" value="Cpta_toxin"/>
    <property type="match status" value="1"/>
</dbReference>
<keyword evidence="1" id="KW-1133">Transmembrane helix</keyword>
<accession>A0A1N7BIX8</accession>
<dbReference type="InterPro" id="IPR009883">
    <property type="entry name" value="YgfX"/>
</dbReference>
<reference evidence="3" key="1">
    <citation type="submission" date="2017-01" db="EMBL/GenBank/DDBJ databases">
        <authorList>
            <person name="Varghese N."/>
            <person name="Submissions S."/>
        </authorList>
    </citation>
    <scope>NUCLEOTIDE SEQUENCE [LARGE SCALE GENOMIC DNA]</scope>
    <source>
        <strain evidence="3">ATCC 51758</strain>
    </source>
</reference>
<organism evidence="2 3">
    <name type="scientific">Aromatoleum tolulyticum</name>
    <dbReference type="NCBI Taxonomy" id="34027"/>
    <lineage>
        <taxon>Bacteria</taxon>
        <taxon>Pseudomonadati</taxon>
        <taxon>Pseudomonadota</taxon>
        <taxon>Betaproteobacteria</taxon>
        <taxon>Rhodocyclales</taxon>
        <taxon>Rhodocyclaceae</taxon>
        <taxon>Aromatoleum</taxon>
    </lineage>
</organism>
<dbReference type="STRING" id="34027.SAMN05421829_11815"/>